<dbReference type="InterPro" id="IPR012476">
    <property type="entry name" value="GLE1"/>
</dbReference>
<dbReference type="AlphaFoldDB" id="A0ABD2W7B1"/>
<keyword evidence="15" id="KW-1185">Reference proteome</keyword>
<evidence type="ECO:0000256" key="6">
    <source>
        <dbReference type="ARBA" id="ARBA00023010"/>
    </source>
</evidence>
<evidence type="ECO:0000256" key="12">
    <source>
        <dbReference type="ARBA" id="ARBA00030897"/>
    </source>
</evidence>
<evidence type="ECO:0000256" key="10">
    <source>
        <dbReference type="ARBA" id="ARBA00026227"/>
    </source>
</evidence>
<evidence type="ECO:0000256" key="9">
    <source>
        <dbReference type="ARBA" id="ARBA00024680"/>
    </source>
</evidence>
<comment type="similarity">
    <text evidence="2">Belongs to the GLE1 family.</text>
</comment>
<keyword evidence="8" id="KW-0539">Nucleus</keyword>
<comment type="subcellular location">
    <subcellularLocation>
        <location evidence="1">Nucleus</location>
        <location evidence="1">Nuclear pore complex</location>
    </subcellularLocation>
</comment>
<evidence type="ECO:0000256" key="11">
    <source>
        <dbReference type="ARBA" id="ARBA00029983"/>
    </source>
</evidence>
<feature type="coiled-coil region" evidence="13">
    <location>
        <begin position="115"/>
        <end position="199"/>
    </location>
</feature>
<dbReference type="Gene3D" id="1.25.40.510">
    <property type="entry name" value="GLE1-like"/>
    <property type="match status" value="1"/>
</dbReference>
<name>A0ABD2W7B1_9HYME</name>
<gene>
    <name evidence="14" type="ORF">TKK_016271</name>
</gene>
<evidence type="ECO:0000256" key="2">
    <source>
        <dbReference type="ARBA" id="ARBA00011056"/>
    </source>
</evidence>
<dbReference type="EMBL" id="JBJJXI010000129">
    <property type="protein sequence ID" value="KAL3388549.1"/>
    <property type="molecule type" value="Genomic_DNA"/>
</dbReference>
<dbReference type="PANTHER" id="PTHR12960">
    <property type="entry name" value="GLE-1-RELATED"/>
    <property type="match status" value="1"/>
</dbReference>
<accession>A0ABD2W7B1</accession>
<dbReference type="InterPro" id="IPR038506">
    <property type="entry name" value="GLE1-like_sf"/>
</dbReference>
<dbReference type="Proteomes" id="UP001627154">
    <property type="component" value="Unassembled WGS sequence"/>
</dbReference>
<keyword evidence="6" id="KW-0811">Translocation</keyword>
<comment type="caution">
    <text evidence="14">The sequence shown here is derived from an EMBL/GenBank/DDBJ whole genome shotgun (WGS) entry which is preliminary data.</text>
</comment>
<evidence type="ECO:0000256" key="8">
    <source>
        <dbReference type="ARBA" id="ARBA00023242"/>
    </source>
</evidence>
<keyword evidence="13" id="KW-0175">Coiled coil</keyword>
<evidence type="ECO:0000256" key="5">
    <source>
        <dbReference type="ARBA" id="ARBA00022927"/>
    </source>
</evidence>
<evidence type="ECO:0000256" key="13">
    <source>
        <dbReference type="SAM" id="Coils"/>
    </source>
</evidence>
<evidence type="ECO:0000313" key="15">
    <source>
        <dbReference type="Proteomes" id="UP001627154"/>
    </source>
</evidence>
<feature type="coiled-coil region" evidence="13">
    <location>
        <begin position="290"/>
        <end position="317"/>
    </location>
</feature>
<evidence type="ECO:0000256" key="4">
    <source>
        <dbReference type="ARBA" id="ARBA00022816"/>
    </source>
</evidence>
<protein>
    <recommendedName>
        <fullName evidence="10">mRNA export factor GLE1</fullName>
    </recommendedName>
    <alternativeName>
        <fullName evidence="12">GLE1 RNA export mediator</fullName>
    </alternativeName>
    <alternativeName>
        <fullName evidence="11">Nucleoporin GLE1</fullName>
    </alternativeName>
</protein>
<evidence type="ECO:0000256" key="7">
    <source>
        <dbReference type="ARBA" id="ARBA00023132"/>
    </source>
</evidence>
<comment type="function">
    <text evidence="9">Required for the export of mRNAs containing poly(A) tails from the nucleus into the cytoplasm. May be involved in the terminal step of the mRNA transport through the nuclear pore complex (NPC).</text>
</comment>
<proteinExistence type="inferred from homology"/>
<evidence type="ECO:0000256" key="3">
    <source>
        <dbReference type="ARBA" id="ARBA00022448"/>
    </source>
</evidence>
<dbReference type="PANTHER" id="PTHR12960:SF0">
    <property type="entry name" value="MRNA EXPORT FACTOR GLE1"/>
    <property type="match status" value="1"/>
</dbReference>
<keyword evidence="4" id="KW-0509">mRNA transport</keyword>
<evidence type="ECO:0000313" key="14">
    <source>
        <dbReference type="EMBL" id="KAL3388549.1"/>
    </source>
</evidence>
<keyword evidence="7" id="KW-0906">Nuclear pore complex</keyword>
<keyword evidence="5" id="KW-0653">Protein transport</keyword>
<reference evidence="14 15" key="1">
    <citation type="journal article" date="2024" name="bioRxiv">
        <title>A reference genome for Trichogramma kaykai: A tiny desert-dwelling parasitoid wasp with competing sex-ratio distorters.</title>
        <authorList>
            <person name="Culotta J."/>
            <person name="Lindsey A.R."/>
        </authorList>
    </citation>
    <scope>NUCLEOTIDE SEQUENCE [LARGE SCALE GENOMIC DNA]</scope>
    <source>
        <strain evidence="14 15">KSX58</strain>
    </source>
</reference>
<dbReference type="GO" id="GO:0051028">
    <property type="term" value="P:mRNA transport"/>
    <property type="evidence" value="ECO:0007669"/>
    <property type="project" value="UniProtKB-KW"/>
</dbReference>
<dbReference type="GO" id="GO:0005643">
    <property type="term" value="C:nuclear pore"/>
    <property type="evidence" value="ECO:0007669"/>
    <property type="project" value="UniProtKB-SubCell"/>
</dbReference>
<keyword evidence="3" id="KW-0813">Transport</keyword>
<evidence type="ECO:0000256" key="1">
    <source>
        <dbReference type="ARBA" id="ARBA00004567"/>
    </source>
</evidence>
<dbReference type="Pfam" id="PF07817">
    <property type="entry name" value="GLE1"/>
    <property type="match status" value="1"/>
</dbReference>
<organism evidence="14 15">
    <name type="scientific">Trichogramma kaykai</name>
    <dbReference type="NCBI Taxonomy" id="54128"/>
    <lineage>
        <taxon>Eukaryota</taxon>
        <taxon>Metazoa</taxon>
        <taxon>Ecdysozoa</taxon>
        <taxon>Arthropoda</taxon>
        <taxon>Hexapoda</taxon>
        <taxon>Insecta</taxon>
        <taxon>Pterygota</taxon>
        <taxon>Neoptera</taxon>
        <taxon>Endopterygota</taxon>
        <taxon>Hymenoptera</taxon>
        <taxon>Apocrita</taxon>
        <taxon>Proctotrupomorpha</taxon>
        <taxon>Chalcidoidea</taxon>
        <taxon>Trichogrammatidae</taxon>
        <taxon>Trichogramma</taxon>
    </lineage>
</organism>
<sequence length="698" mass="79248">MSFLRNNSFDSPRRVVLKSNNNSFHSNSSILSNGADITQEFESLKISIFNKAARVSGEINHVTIGPKAVTIINESNVPKSPVIDSESKENKRTVDNTPQKVLNSKLKFSIKKILLENEVQRRDKVKKAIDQKKKEMESFQRNMQDELSVLMEQMVIQKEKELEEKLARLEAEEEEYALQERLEKQKELQKQRLKENEEISKKMIPFRDRFSENCRDIAQLCQTCKDSQSATELFAPYAVQLKELTQEMQNLNEKAKAGDLGVYDLQLADSLYQCSNEIYKTFKASMEKFDELYELEIAKREQEMKQAELNAQAEAEKILQETQAVAASQPQDLTHNNLEQLVAQIHEKTEVDNVVSSQTSFLPPPSAQAAAASITAPLQQIVAEVTTGYPDPESYKLYENSKQHLEKYIASFDDFATSTVMKKFKFECQKLLNITVNSISQGSREQLVEKYDKLKSFLSGRSSPNILTNPQAEAFSKHLLAQKIVDQGDTTVSVKPELAFPFAAIAIALWNDWPDFGELLIARFHVKSPFFVPVFLSQSSDQSETDYYKLLGCKFNDNGTPEKPDQFWKRLGGVMYMYASIIITKQRKGIDKPHPHGVGNAWRWLAATVNIAPRSDNADICATLIFVLLEVTGNELWKTYPKQFPKLLMVLNNDYYAKLKSFDAVTSAPIARLGDFLETAIKSGTIPPPKGQLPVNFW</sequence>
<dbReference type="GO" id="GO:0015031">
    <property type="term" value="P:protein transport"/>
    <property type="evidence" value="ECO:0007669"/>
    <property type="project" value="UniProtKB-KW"/>
</dbReference>